<dbReference type="AlphaFoldDB" id="A0A128EGN5"/>
<gene>
    <name evidence="2" type="ORF">ERS672216_01408</name>
</gene>
<reference evidence="2 3" key="1">
    <citation type="submission" date="2016-02" db="EMBL/GenBank/DDBJ databases">
        <authorList>
            <consortium name="Pathogen Informatics"/>
        </authorList>
    </citation>
    <scope>NUCLEOTIDE SEQUENCE [LARGE SCALE GENOMIC DNA]</scope>
    <source>
        <strain evidence="2 3">RC20</strain>
    </source>
</reference>
<feature type="transmembrane region" description="Helical" evidence="1">
    <location>
        <begin position="25"/>
        <end position="50"/>
    </location>
</feature>
<name>A0A128EGN5_9BACT</name>
<protein>
    <submittedName>
        <fullName evidence="2">Uncharacterized protein</fullName>
    </submittedName>
</protein>
<evidence type="ECO:0000256" key="1">
    <source>
        <dbReference type="SAM" id="Phobius"/>
    </source>
</evidence>
<keyword evidence="3" id="KW-1185">Reference proteome</keyword>
<dbReference type="EMBL" id="FIZP01000007">
    <property type="protein sequence ID" value="CZE48419.1"/>
    <property type="molecule type" value="Genomic_DNA"/>
</dbReference>
<accession>A0A128EGN5</accession>
<evidence type="ECO:0000313" key="2">
    <source>
        <dbReference type="EMBL" id="CZE48419.1"/>
    </source>
</evidence>
<sequence>MEFLELIVMLFVAFLIYKKPKKESLAFNLLAAVFVVIAFIFFAIDIQFFLLPPMNL</sequence>
<keyword evidence="1" id="KW-0472">Membrane</keyword>
<organism evidence="2 3">
    <name type="scientific">Campylobacter geochelonis</name>
    <dbReference type="NCBI Taxonomy" id="1780362"/>
    <lineage>
        <taxon>Bacteria</taxon>
        <taxon>Pseudomonadati</taxon>
        <taxon>Campylobacterota</taxon>
        <taxon>Epsilonproteobacteria</taxon>
        <taxon>Campylobacterales</taxon>
        <taxon>Campylobacteraceae</taxon>
        <taxon>Campylobacter</taxon>
    </lineage>
</organism>
<dbReference type="RefSeq" id="WP_106380131.1">
    <property type="nucleotide sequence ID" value="NZ_CP053844.1"/>
</dbReference>
<evidence type="ECO:0000313" key="3">
    <source>
        <dbReference type="Proteomes" id="UP000069632"/>
    </source>
</evidence>
<proteinExistence type="predicted"/>
<dbReference type="Proteomes" id="UP000069632">
    <property type="component" value="Unassembled WGS sequence"/>
</dbReference>
<keyword evidence="1" id="KW-0812">Transmembrane</keyword>
<keyword evidence="1" id="KW-1133">Transmembrane helix</keyword>